<dbReference type="PANTHER" id="PTHR27006:SF631">
    <property type="entry name" value="PROTEIN KINASE DOMAIN-CONTAINING PROTEIN"/>
    <property type="match status" value="1"/>
</dbReference>
<dbReference type="Proteomes" id="UP000824469">
    <property type="component" value="Unassembled WGS sequence"/>
</dbReference>
<accession>A0AA38FN49</accession>
<comment type="caution">
    <text evidence="1">The sequence shown here is derived from an EMBL/GenBank/DDBJ whole genome shotgun (WGS) entry which is preliminary data.</text>
</comment>
<feature type="non-terminal residue" evidence="1">
    <location>
        <position position="142"/>
    </location>
</feature>
<organism evidence="1 2">
    <name type="scientific">Taxus chinensis</name>
    <name type="common">Chinese yew</name>
    <name type="synonym">Taxus wallichiana var. chinensis</name>
    <dbReference type="NCBI Taxonomy" id="29808"/>
    <lineage>
        <taxon>Eukaryota</taxon>
        <taxon>Viridiplantae</taxon>
        <taxon>Streptophyta</taxon>
        <taxon>Embryophyta</taxon>
        <taxon>Tracheophyta</taxon>
        <taxon>Spermatophyta</taxon>
        <taxon>Pinopsida</taxon>
        <taxon>Pinidae</taxon>
        <taxon>Conifers II</taxon>
        <taxon>Cupressales</taxon>
        <taxon>Taxaceae</taxon>
        <taxon>Taxus</taxon>
    </lineage>
</organism>
<dbReference type="InterPro" id="IPR011009">
    <property type="entry name" value="Kinase-like_dom_sf"/>
</dbReference>
<dbReference type="AlphaFoldDB" id="A0AA38FN49"/>
<evidence type="ECO:0000313" key="1">
    <source>
        <dbReference type="EMBL" id="KAH9307772.1"/>
    </source>
</evidence>
<proteinExistence type="predicted"/>
<reference evidence="1 2" key="1">
    <citation type="journal article" date="2021" name="Nat. Plants">
        <title>The Taxus genome provides insights into paclitaxel biosynthesis.</title>
        <authorList>
            <person name="Xiong X."/>
            <person name="Gou J."/>
            <person name="Liao Q."/>
            <person name="Li Y."/>
            <person name="Zhou Q."/>
            <person name="Bi G."/>
            <person name="Li C."/>
            <person name="Du R."/>
            <person name="Wang X."/>
            <person name="Sun T."/>
            <person name="Guo L."/>
            <person name="Liang H."/>
            <person name="Lu P."/>
            <person name="Wu Y."/>
            <person name="Zhang Z."/>
            <person name="Ro D.K."/>
            <person name="Shang Y."/>
            <person name="Huang S."/>
            <person name="Yan J."/>
        </authorList>
    </citation>
    <scope>NUCLEOTIDE SEQUENCE [LARGE SCALE GENOMIC DNA]</scope>
    <source>
        <strain evidence="1">Ta-2019</strain>
    </source>
</reference>
<sequence>VIGLASFFVYRSSNKNLLKKLTRSPSWKLTYFCSTELDESYILQNLTQINKIGAGGAGIVYKVTLPNEQVIDFVTYVKCGAEYADRLKVSEKSDLYSFGVVILELVSGRKVTNEDEFGDGVNILGWMHNIMQRGGAEWEWGV</sequence>
<keyword evidence="2" id="KW-1185">Reference proteome</keyword>
<name>A0AA38FN49_TAXCH</name>
<gene>
    <name evidence="1" type="ORF">KI387_035683</name>
</gene>
<protein>
    <submittedName>
        <fullName evidence="1">Uncharacterized protein</fullName>
    </submittedName>
</protein>
<evidence type="ECO:0000313" key="2">
    <source>
        <dbReference type="Proteomes" id="UP000824469"/>
    </source>
</evidence>
<dbReference type="PANTHER" id="PTHR27006">
    <property type="entry name" value="PROMASTIGOTE SURFACE ANTIGEN PROTEIN PSA"/>
    <property type="match status" value="1"/>
</dbReference>
<dbReference type="EMBL" id="JAHRHJ020000007">
    <property type="protein sequence ID" value="KAH9307772.1"/>
    <property type="molecule type" value="Genomic_DNA"/>
</dbReference>
<feature type="non-terminal residue" evidence="1">
    <location>
        <position position="1"/>
    </location>
</feature>
<dbReference type="Gene3D" id="1.10.510.10">
    <property type="entry name" value="Transferase(Phosphotransferase) domain 1"/>
    <property type="match status" value="1"/>
</dbReference>
<dbReference type="SUPFAM" id="SSF56112">
    <property type="entry name" value="Protein kinase-like (PK-like)"/>
    <property type="match status" value="1"/>
</dbReference>